<keyword evidence="4 6" id="KW-0863">Zinc-finger</keyword>
<dbReference type="EMBL" id="JAJFAZ020000008">
    <property type="protein sequence ID" value="KAI5313865.1"/>
    <property type="molecule type" value="Genomic_DNA"/>
</dbReference>
<dbReference type="AlphaFoldDB" id="A0AAD4UW04"/>
<keyword evidence="2" id="KW-0963">Cytoplasm</keyword>
<dbReference type="PANTHER" id="PTHR12170:SF3">
    <property type="entry name" value="GH10162P"/>
    <property type="match status" value="1"/>
</dbReference>
<dbReference type="GO" id="GO:0008270">
    <property type="term" value="F:zinc ion binding"/>
    <property type="evidence" value="ECO:0007669"/>
    <property type="project" value="UniProtKB-KW"/>
</dbReference>
<proteinExistence type="predicted"/>
<evidence type="ECO:0000259" key="8">
    <source>
        <dbReference type="PROSITE" id="PS51867"/>
    </source>
</evidence>
<dbReference type="InterPro" id="IPR001841">
    <property type="entry name" value="Znf_RING"/>
</dbReference>
<dbReference type="SMART" id="SM00757">
    <property type="entry name" value="CRA"/>
    <property type="match status" value="1"/>
</dbReference>
<evidence type="ECO:0000256" key="1">
    <source>
        <dbReference type="ARBA" id="ARBA00004496"/>
    </source>
</evidence>
<dbReference type="FunFam" id="3.30.40.10:FF:000143">
    <property type="entry name" value="Regulator of gluconeogenesis Rmd5"/>
    <property type="match status" value="1"/>
</dbReference>
<dbReference type="GO" id="GO:0005737">
    <property type="term" value="C:cytoplasm"/>
    <property type="evidence" value="ECO:0007669"/>
    <property type="project" value="UniProtKB-SubCell"/>
</dbReference>
<dbReference type="InterPro" id="IPR013083">
    <property type="entry name" value="Znf_RING/FYVE/PHD"/>
</dbReference>
<dbReference type="PROSITE" id="PS51867">
    <property type="entry name" value="ZF_RING_GID"/>
    <property type="match status" value="1"/>
</dbReference>
<evidence type="ECO:0000313" key="9">
    <source>
        <dbReference type="EMBL" id="KAI5313865.1"/>
    </source>
</evidence>
<dbReference type="InterPro" id="IPR024964">
    <property type="entry name" value="CTLH/CRA"/>
</dbReference>
<dbReference type="Gene3D" id="3.30.40.10">
    <property type="entry name" value="Zinc/RING finger domain, C3HC4 (zinc finger)"/>
    <property type="match status" value="1"/>
</dbReference>
<keyword evidence="3" id="KW-0479">Metal-binding</keyword>
<dbReference type="CDD" id="cd16652">
    <property type="entry name" value="dRING_Rmd5p-like"/>
    <property type="match status" value="1"/>
</dbReference>
<comment type="subcellular location">
    <subcellularLocation>
        <location evidence="1">Cytoplasm</location>
    </subcellularLocation>
</comment>
<evidence type="ECO:0000256" key="4">
    <source>
        <dbReference type="ARBA" id="ARBA00022771"/>
    </source>
</evidence>
<dbReference type="GO" id="GO:0034657">
    <property type="term" value="C:GID complex"/>
    <property type="evidence" value="ECO:0007669"/>
    <property type="project" value="TreeGrafter"/>
</dbReference>
<organism evidence="9 10">
    <name type="scientific">Prunus dulcis</name>
    <name type="common">Almond</name>
    <name type="synonym">Amygdalus dulcis</name>
    <dbReference type="NCBI Taxonomy" id="3755"/>
    <lineage>
        <taxon>Eukaryota</taxon>
        <taxon>Viridiplantae</taxon>
        <taxon>Streptophyta</taxon>
        <taxon>Embryophyta</taxon>
        <taxon>Tracheophyta</taxon>
        <taxon>Spermatophyta</taxon>
        <taxon>Magnoliopsida</taxon>
        <taxon>eudicotyledons</taxon>
        <taxon>Gunneridae</taxon>
        <taxon>Pentapetalae</taxon>
        <taxon>rosids</taxon>
        <taxon>fabids</taxon>
        <taxon>Rosales</taxon>
        <taxon>Rosaceae</taxon>
        <taxon>Amygdaloideae</taxon>
        <taxon>Amygdaleae</taxon>
        <taxon>Prunus</taxon>
    </lineage>
</organism>
<name>A0AAD4UW04_PRUDU</name>
<evidence type="ECO:0000259" key="7">
    <source>
        <dbReference type="PROSITE" id="PS50897"/>
    </source>
</evidence>
<dbReference type="InterPro" id="IPR045098">
    <property type="entry name" value="Fyv10_fam"/>
</dbReference>
<dbReference type="Pfam" id="PF13445">
    <property type="entry name" value="zf-RING_UBOX"/>
    <property type="match status" value="1"/>
</dbReference>
<reference evidence="9 10" key="1">
    <citation type="journal article" date="2022" name="G3 (Bethesda)">
        <title>Whole-genome sequence and methylome profiling of the almond [Prunus dulcis (Mill.) D.A. Webb] cultivar 'Nonpareil'.</title>
        <authorList>
            <person name="D'Amico-Willman K.M."/>
            <person name="Ouma W.Z."/>
            <person name="Meulia T."/>
            <person name="Sideli G.M."/>
            <person name="Gradziel T.M."/>
            <person name="Fresnedo-Ramirez J."/>
        </authorList>
    </citation>
    <scope>NUCLEOTIDE SEQUENCE [LARGE SCALE GENOMIC DNA]</scope>
    <source>
        <strain evidence="9">Clone GOH B32 T37-40</strain>
    </source>
</reference>
<dbReference type="Pfam" id="PF10607">
    <property type="entry name" value="CTLH"/>
    <property type="match status" value="1"/>
</dbReference>
<dbReference type="SMART" id="SM00184">
    <property type="entry name" value="RING"/>
    <property type="match status" value="1"/>
</dbReference>
<accession>A0AAD4UW04</accession>
<dbReference type="InterPro" id="IPR037683">
    <property type="entry name" value="Rmd5_dRing"/>
</dbReference>
<dbReference type="GO" id="GO:0043161">
    <property type="term" value="P:proteasome-mediated ubiquitin-dependent protein catabolic process"/>
    <property type="evidence" value="ECO:0007669"/>
    <property type="project" value="InterPro"/>
</dbReference>
<evidence type="ECO:0000313" key="10">
    <source>
        <dbReference type="Proteomes" id="UP001054821"/>
    </source>
</evidence>
<evidence type="ECO:0000256" key="5">
    <source>
        <dbReference type="ARBA" id="ARBA00022833"/>
    </source>
</evidence>
<dbReference type="SMART" id="SM00668">
    <property type="entry name" value="CTLH"/>
    <property type="match status" value="1"/>
</dbReference>
<dbReference type="SUPFAM" id="SSF57850">
    <property type="entry name" value="RING/U-box"/>
    <property type="match status" value="1"/>
</dbReference>
<feature type="domain" description="CTLH" evidence="7">
    <location>
        <begin position="233"/>
        <end position="290"/>
    </location>
</feature>
<dbReference type="PROSITE" id="PS50897">
    <property type="entry name" value="CTLH"/>
    <property type="match status" value="1"/>
</dbReference>
<evidence type="ECO:0008006" key="11">
    <source>
        <dbReference type="Google" id="ProtNLM"/>
    </source>
</evidence>
<comment type="caution">
    <text evidence="9">The sequence shown here is derived from an EMBL/GenBank/DDBJ whole genome shotgun (WGS) entry which is preliminary data.</text>
</comment>
<evidence type="ECO:0000256" key="2">
    <source>
        <dbReference type="ARBA" id="ARBA00022490"/>
    </source>
</evidence>
<dbReference type="InterPro" id="IPR027370">
    <property type="entry name" value="Znf-RING_euk"/>
</dbReference>
<evidence type="ECO:0000256" key="6">
    <source>
        <dbReference type="PROSITE-ProRule" id="PRU01215"/>
    </source>
</evidence>
<keyword evidence="10" id="KW-1185">Reference proteome</keyword>
<gene>
    <name evidence="9" type="ORF">L3X38_043041</name>
</gene>
<dbReference type="Proteomes" id="UP001054821">
    <property type="component" value="Chromosome 8"/>
</dbReference>
<sequence>MASSSSRPKYFDLNVAPKTTCDAEVWRPSFVSQNRHLTGSSNNEPELLIEIFSLSQFRSNFGTAFRSLGATDRSKKEACCSNKKMELSTIKDAFERVVKKQKLCSSRSQEVIDLVGREIEQALTRLLSAHDPTSPVDYRSILAELKLKLNGIGPIHLLEGSHKELNGNLSKYTKFLEKSLNPDISKAYRDVDFDHHIENQLIANHFYRQGSFDLGDGIIDEAGEPESTILKSQFVVMHQILEAMKVKNLEPALNWVSANREKLNQSGSNLELKLHSLQFLEILKKGTQADALKYARTCLAPFASPASPHKEEVLKLMGCLLYPGRLDSSPYSEFTSPTHWEKSMEDLTRQFCSLLGQSYNSPLSMTIAAGLEGLPTLLKLANVMAAKKQEWQAMKQLPVPVELGKEFQFHSIFVCPVSRDQSSEENPPMLMPCLHVLCKQSILKLTKSSTRTFKCPYCPAEASAAQCRQLFF</sequence>
<feature type="zinc finger region" description="RING-Gid-type" evidence="6">
    <location>
        <begin position="415"/>
        <end position="458"/>
    </location>
</feature>
<dbReference type="GO" id="GO:0061630">
    <property type="term" value="F:ubiquitin protein ligase activity"/>
    <property type="evidence" value="ECO:0007669"/>
    <property type="project" value="InterPro"/>
</dbReference>
<protein>
    <recommendedName>
        <fullName evidence="11">LisH/CRA/RING-U-box domains-containing protein</fullName>
    </recommendedName>
</protein>
<dbReference type="PANTHER" id="PTHR12170">
    <property type="entry name" value="MACROPHAGE ERYTHROBLAST ATTACHER-RELATED"/>
    <property type="match status" value="1"/>
</dbReference>
<dbReference type="InterPro" id="IPR044063">
    <property type="entry name" value="ZF_RING_GID"/>
</dbReference>
<evidence type="ECO:0000256" key="3">
    <source>
        <dbReference type="ARBA" id="ARBA00022723"/>
    </source>
</evidence>
<feature type="domain" description="RING-Gid-type" evidence="8">
    <location>
        <begin position="415"/>
        <end position="458"/>
    </location>
</feature>
<dbReference type="InterPro" id="IPR006595">
    <property type="entry name" value="CTLH_C"/>
</dbReference>
<dbReference type="InterPro" id="IPR013144">
    <property type="entry name" value="CRA_dom"/>
</dbReference>
<keyword evidence="5" id="KW-0862">Zinc</keyword>
<dbReference type="GO" id="GO:0005634">
    <property type="term" value="C:nucleus"/>
    <property type="evidence" value="ECO:0007669"/>
    <property type="project" value="TreeGrafter"/>
</dbReference>